<dbReference type="EC" id="2.7.1.168" evidence="5"/>
<dbReference type="PRINTS" id="PR00959">
    <property type="entry name" value="MEVGALKINASE"/>
</dbReference>
<keyword evidence="2 5" id="KW-0418">Kinase</keyword>
<dbReference type="OrthoDB" id="250531at2"/>
<dbReference type="PANTHER" id="PTHR38710:SF1">
    <property type="entry name" value="WITH PUTATIVE URIDYL PYROPHOSPHORYLASE-RELATED"/>
    <property type="match status" value="1"/>
</dbReference>
<protein>
    <submittedName>
        <fullName evidence="5">D-glycero-alpha-D-manno-heptose 7-phosphate kinase</fullName>
        <ecNumber evidence="5">2.7.1.168</ecNumber>
    </submittedName>
</protein>
<evidence type="ECO:0000313" key="5">
    <source>
        <dbReference type="EMBL" id="TWT52078.1"/>
    </source>
</evidence>
<keyword evidence="1" id="KW-0547">Nucleotide-binding</keyword>
<name>A0A5C5WN67_9PLAN</name>
<proteinExistence type="predicted"/>
<gene>
    <name evidence="5" type="primary">hddA</name>
    <name evidence="5" type="ORF">KOR42_31750</name>
</gene>
<comment type="caution">
    <text evidence="5">The sequence shown here is derived from an EMBL/GenBank/DDBJ whole genome shotgun (WGS) entry which is preliminary data.</text>
</comment>
<dbReference type="InterPro" id="IPR036554">
    <property type="entry name" value="GHMP_kinase_C_sf"/>
</dbReference>
<organism evidence="5 6">
    <name type="scientific">Thalassoglobus neptunius</name>
    <dbReference type="NCBI Taxonomy" id="1938619"/>
    <lineage>
        <taxon>Bacteria</taxon>
        <taxon>Pseudomonadati</taxon>
        <taxon>Planctomycetota</taxon>
        <taxon>Planctomycetia</taxon>
        <taxon>Planctomycetales</taxon>
        <taxon>Planctomycetaceae</taxon>
        <taxon>Thalassoglobus</taxon>
    </lineage>
</organism>
<dbReference type="RefSeq" id="WP_146510657.1">
    <property type="nucleotide sequence ID" value="NZ_SIHI01000008.1"/>
</dbReference>
<dbReference type="GO" id="GO:0047940">
    <property type="term" value="F:glucuronokinase activity"/>
    <property type="evidence" value="ECO:0007669"/>
    <property type="project" value="TreeGrafter"/>
</dbReference>
<dbReference type="Gene3D" id="3.30.70.890">
    <property type="entry name" value="GHMP kinase, C-terminal domain"/>
    <property type="match status" value="1"/>
</dbReference>
<dbReference type="Proteomes" id="UP000317243">
    <property type="component" value="Unassembled WGS sequence"/>
</dbReference>
<dbReference type="InterPro" id="IPR006204">
    <property type="entry name" value="GHMP_kinase_N_dom"/>
</dbReference>
<dbReference type="Gene3D" id="3.30.230.10">
    <property type="match status" value="1"/>
</dbReference>
<dbReference type="SUPFAM" id="SSF54211">
    <property type="entry name" value="Ribosomal protein S5 domain 2-like"/>
    <property type="match status" value="1"/>
</dbReference>
<evidence type="ECO:0000256" key="2">
    <source>
        <dbReference type="ARBA" id="ARBA00022777"/>
    </source>
</evidence>
<dbReference type="AlphaFoldDB" id="A0A5C5WN67"/>
<evidence type="ECO:0000259" key="4">
    <source>
        <dbReference type="Pfam" id="PF00288"/>
    </source>
</evidence>
<feature type="domain" description="GHMP kinase N-terminal" evidence="4">
    <location>
        <begin position="84"/>
        <end position="172"/>
    </location>
</feature>
<evidence type="ECO:0000256" key="3">
    <source>
        <dbReference type="ARBA" id="ARBA00022840"/>
    </source>
</evidence>
<accession>A0A5C5WN67</accession>
<dbReference type="EMBL" id="SIHI01000008">
    <property type="protein sequence ID" value="TWT52078.1"/>
    <property type="molecule type" value="Genomic_DNA"/>
</dbReference>
<reference evidence="5 6" key="1">
    <citation type="submission" date="2019-02" db="EMBL/GenBank/DDBJ databases">
        <title>Deep-cultivation of Planctomycetes and their phenomic and genomic characterization uncovers novel biology.</title>
        <authorList>
            <person name="Wiegand S."/>
            <person name="Jogler M."/>
            <person name="Boedeker C."/>
            <person name="Pinto D."/>
            <person name="Vollmers J."/>
            <person name="Rivas-Marin E."/>
            <person name="Kohn T."/>
            <person name="Peeters S.H."/>
            <person name="Heuer A."/>
            <person name="Rast P."/>
            <person name="Oberbeckmann S."/>
            <person name="Bunk B."/>
            <person name="Jeske O."/>
            <person name="Meyerdierks A."/>
            <person name="Storesund J.E."/>
            <person name="Kallscheuer N."/>
            <person name="Luecker S."/>
            <person name="Lage O.M."/>
            <person name="Pohl T."/>
            <person name="Merkel B.J."/>
            <person name="Hornburger P."/>
            <person name="Mueller R.-W."/>
            <person name="Bruemmer F."/>
            <person name="Labrenz M."/>
            <person name="Spormann A.M."/>
            <person name="Op Den Camp H."/>
            <person name="Overmann J."/>
            <person name="Amann R."/>
            <person name="Jetten M.S.M."/>
            <person name="Mascher T."/>
            <person name="Medema M.H."/>
            <person name="Devos D.P."/>
            <person name="Kaster A.-K."/>
            <person name="Ovreas L."/>
            <person name="Rohde M."/>
            <person name="Galperin M.Y."/>
            <person name="Jogler C."/>
        </authorList>
    </citation>
    <scope>NUCLEOTIDE SEQUENCE [LARGE SCALE GENOMIC DNA]</scope>
    <source>
        <strain evidence="5 6">KOR42</strain>
    </source>
</reference>
<dbReference type="PANTHER" id="PTHR38710">
    <property type="entry name" value="WITH PUTATIVE URIDYL PYROPHOSPHORYLASE-RELATED"/>
    <property type="match status" value="1"/>
</dbReference>
<evidence type="ECO:0000313" key="6">
    <source>
        <dbReference type="Proteomes" id="UP000317243"/>
    </source>
</evidence>
<dbReference type="InterPro" id="IPR053034">
    <property type="entry name" value="Glucuronokinase-like"/>
</dbReference>
<keyword evidence="3" id="KW-0067">ATP-binding</keyword>
<keyword evidence="6" id="KW-1185">Reference proteome</keyword>
<keyword evidence="5" id="KW-0808">Transferase</keyword>
<dbReference type="SUPFAM" id="SSF55060">
    <property type="entry name" value="GHMP Kinase, C-terminal domain"/>
    <property type="match status" value="1"/>
</dbReference>
<dbReference type="Pfam" id="PF00288">
    <property type="entry name" value="GHMP_kinases_N"/>
    <property type="match status" value="1"/>
</dbReference>
<dbReference type="GO" id="GO:0005524">
    <property type="term" value="F:ATP binding"/>
    <property type="evidence" value="ECO:0007669"/>
    <property type="project" value="UniProtKB-KW"/>
</dbReference>
<dbReference type="InterPro" id="IPR014721">
    <property type="entry name" value="Ribsml_uS5_D2-typ_fold_subgr"/>
</dbReference>
<evidence type="ECO:0000256" key="1">
    <source>
        <dbReference type="ARBA" id="ARBA00022741"/>
    </source>
</evidence>
<dbReference type="InterPro" id="IPR020568">
    <property type="entry name" value="Ribosomal_Su5_D2-typ_SF"/>
</dbReference>
<sequence length="336" mass="37285">MEIIRKRAYARAGLIGNPSDGYHGKTIAFTVRQFFAEVTLYDWPKVEIVQSVDDQSSFRSIRDLFDDVRLHGYYGGVRLIKATIKRFYEYCEEKNLALHDRNFSIRYSTTIPRAVGMAGSSAIIVATLRALIEFYNIDVPQHIQPSLALSVETRELGIAAGLQDRVVQIYEGLVSMDFATDVMTVEDGMECGRYESLSSENLKNVYVAYSLEAGEPTYVVHNPLRARYQAGDPDVLQAMETFANLTVQAKSAIEQGDSSKLHQLVDRNFDTRASICTISPSQKLMIDTARGVGASAKFAGSGGAIVGTFADQKMFNELKAALLKIHCETIQPQINV</sequence>